<sequence>MTLEELKKSGNIIFECISGSRAYGLDTPTSDTDIRGVFVLPKSTYYSLDYIAQINDETNDTVYYELQKFIELCAKNNPNILELLNVSEDCILQKNPLFDSIKLATFLSKQCEKSFANYAFTQIKKARGLEKKIVNPMEKERKSVLDFCYIYDNGTSIPLQTFLVNKNIKQEDCGIANIPHLKDCYNLYHNENIPYKGIIKSEKANELALSSIPKGEPTIGLLFYNKDCYSSYCKKHKEYWNWVKKRNDERYKTTVSHGKNYDAKNMMHTFRLLHMAKEIATENTIHVKRPDREFLLDIKHGKFEYDELVTWATKLKTELETLYANSNLPERPNLKTINELLMNIRTEFYNQKS</sequence>
<organism evidence="1 2">
    <name type="scientific">Kordia algicida OT-1</name>
    <dbReference type="NCBI Taxonomy" id="391587"/>
    <lineage>
        <taxon>Bacteria</taxon>
        <taxon>Pseudomonadati</taxon>
        <taxon>Bacteroidota</taxon>
        <taxon>Flavobacteriia</taxon>
        <taxon>Flavobacteriales</taxon>
        <taxon>Flavobacteriaceae</taxon>
        <taxon>Kordia</taxon>
    </lineage>
</organism>
<dbReference type="Pfam" id="PF10127">
    <property type="entry name" value="RlaP"/>
    <property type="match status" value="1"/>
</dbReference>
<proteinExistence type="predicted"/>
<dbReference type="PANTHER" id="PTHR34817:SF1">
    <property type="entry name" value="NUCLEOTIDYLTRANSFERASE"/>
    <property type="match status" value="1"/>
</dbReference>
<dbReference type="eggNOG" id="COG3541">
    <property type="taxonomic scope" value="Bacteria"/>
</dbReference>
<keyword evidence="2" id="KW-1185">Reference proteome</keyword>
<dbReference type="OrthoDB" id="243791at2"/>
<dbReference type="PANTHER" id="PTHR34817">
    <property type="entry name" value="NUCLEOTIDYLTRANSFERASE"/>
    <property type="match status" value="1"/>
</dbReference>
<dbReference type="HOGENOM" id="CLU_064931_0_0_10"/>
<evidence type="ECO:0000313" key="1">
    <source>
        <dbReference type="EMBL" id="EDP98282.1"/>
    </source>
</evidence>
<dbReference type="RefSeq" id="WP_007095295.1">
    <property type="nucleotide sequence ID" value="NZ_CP142125.1"/>
</dbReference>
<evidence type="ECO:0000313" key="2">
    <source>
        <dbReference type="Proteomes" id="UP000002945"/>
    </source>
</evidence>
<evidence type="ECO:0008006" key="3">
    <source>
        <dbReference type="Google" id="ProtNLM"/>
    </source>
</evidence>
<dbReference type="EMBL" id="ABIB01000001">
    <property type="protein sequence ID" value="EDP98282.1"/>
    <property type="molecule type" value="Genomic_DNA"/>
</dbReference>
<name>A9DK97_9FLAO</name>
<dbReference type="AlphaFoldDB" id="A9DK97"/>
<comment type="caution">
    <text evidence="1">The sequence shown here is derived from an EMBL/GenBank/DDBJ whole genome shotgun (WGS) entry which is preliminary data.</text>
</comment>
<dbReference type="STRING" id="391587.KAOT1_13732"/>
<reference evidence="1 2" key="1">
    <citation type="journal article" date="2011" name="J. Bacteriol.">
        <title>Genome sequence of the algicidal bacterium Kordia algicida OT-1.</title>
        <authorList>
            <person name="Lee H.S."/>
            <person name="Kang S.G."/>
            <person name="Kwon K.K."/>
            <person name="Lee J.H."/>
            <person name="Kim S.J."/>
        </authorList>
    </citation>
    <scope>NUCLEOTIDE SEQUENCE [LARGE SCALE GENOMIC DNA]</scope>
    <source>
        <strain evidence="1 2">OT-1</strain>
    </source>
</reference>
<accession>A9DK97</accession>
<gene>
    <name evidence="1" type="ORF">KAOT1_13732</name>
</gene>
<protein>
    <recommendedName>
        <fullName evidence="3">Nucleotidyltransferase</fullName>
    </recommendedName>
</protein>
<dbReference type="Proteomes" id="UP000002945">
    <property type="component" value="Unassembled WGS sequence"/>
</dbReference>
<dbReference type="InterPro" id="IPR018775">
    <property type="entry name" value="RlaP"/>
</dbReference>